<protein>
    <submittedName>
        <fullName evidence="5">Sugar transferase</fullName>
    </submittedName>
</protein>
<accession>A0AAN0M559</accession>
<dbReference type="InterPro" id="IPR003362">
    <property type="entry name" value="Bact_transf"/>
</dbReference>
<evidence type="ECO:0000259" key="4">
    <source>
        <dbReference type="Pfam" id="PF02397"/>
    </source>
</evidence>
<dbReference type="GO" id="GO:0000271">
    <property type="term" value="P:polysaccharide biosynthetic process"/>
    <property type="evidence" value="ECO:0007669"/>
    <property type="project" value="UniProtKB-KW"/>
</dbReference>
<dbReference type="GO" id="GO:0016780">
    <property type="term" value="F:phosphotransferase activity, for other substituted phosphate groups"/>
    <property type="evidence" value="ECO:0007669"/>
    <property type="project" value="TreeGrafter"/>
</dbReference>
<dbReference type="PANTHER" id="PTHR30576:SF0">
    <property type="entry name" value="UNDECAPRENYL-PHOSPHATE N-ACETYLGALACTOSAMINYL 1-PHOSPHATE TRANSFERASE-RELATED"/>
    <property type="match status" value="1"/>
</dbReference>
<dbReference type="PANTHER" id="PTHR30576">
    <property type="entry name" value="COLANIC BIOSYNTHESIS UDP-GLUCOSE LIPID CARRIER TRANSFERASE"/>
    <property type="match status" value="1"/>
</dbReference>
<evidence type="ECO:0000256" key="2">
    <source>
        <dbReference type="ARBA" id="ARBA00023169"/>
    </source>
</evidence>
<name>A0AAN0M559_9RHOB</name>
<feature type="transmembrane region" description="Helical" evidence="3">
    <location>
        <begin position="6"/>
        <end position="26"/>
    </location>
</feature>
<dbReference type="AlphaFoldDB" id="A0AAN0M559"/>
<keyword evidence="2" id="KW-0270">Exopolysaccharide synthesis</keyword>
<keyword evidence="3" id="KW-0812">Transmembrane</keyword>
<keyword evidence="6" id="KW-1185">Reference proteome</keyword>
<feature type="domain" description="Bacterial sugar transferase" evidence="4">
    <location>
        <begin position="1"/>
        <end position="187"/>
    </location>
</feature>
<evidence type="ECO:0000256" key="1">
    <source>
        <dbReference type="ARBA" id="ARBA00006464"/>
    </source>
</evidence>
<gene>
    <name evidence="5" type="ORF">AABB28_15525</name>
</gene>
<organism evidence="5 6">
    <name type="scientific">Yoonia algicola</name>
    <dbReference type="NCBI Taxonomy" id="3137368"/>
    <lineage>
        <taxon>Bacteria</taxon>
        <taxon>Pseudomonadati</taxon>
        <taxon>Pseudomonadota</taxon>
        <taxon>Alphaproteobacteria</taxon>
        <taxon>Rhodobacterales</taxon>
        <taxon>Paracoccaceae</taxon>
        <taxon>Yoonia</taxon>
    </lineage>
</organism>
<evidence type="ECO:0000313" key="5">
    <source>
        <dbReference type="EMBL" id="WZU63248.1"/>
    </source>
</evidence>
<keyword evidence="5" id="KW-0808">Transferase</keyword>
<sequence length="192" mass="21664">MFDFLCVIASAPFVVPLIGILALLVARDGGPAFYRQDRVGQNGRIYKIWKLRTMVVDADTKLQHYLSENPEAAAEWALTQKLKRDPRITKIGAFLRKCSIDELPQLWNVLIGDMSLVGPRPMLPEQQTMYVGLAYYSQRPGITGSWQVSERNECTFADRARFDTAYIADMSFANDLKLLLATVRVVVRGTGY</sequence>
<dbReference type="EMBL" id="CP151762">
    <property type="protein sequence ID" value="WZU63248.1"/>
    <property type="molecule type" value="Genomic_DNA"/>
</dbReference>
<evidence type="ECO:0000313" key="6">
    <source>
        <dbReference type="Proteomes" id="UP001451782"/>
    </source>
</evidence>
<proteinExistence type="inferred from homology"/>
<dbReference type="RefSeq" id="WP_342069644.1">
    <property type="nucleotide sequence ID" value="NZ_CP151762.1"/>
</dbReference>
<reference evidence="5 6" key="1">
    <citation type="submission" date="2024-04" db="EMBL/GenBank/DDBJ databases">
        <title>Phylogenomic analyses of a clade within the roseobacter group suggest taxonomic reassignments of species of the genera Aestuariivita, Citreicella, Loktanella, Nautella, Pelagibaca, Ruegeria, Thalassobius, Thiobacimonas and Tropicibacter, and the proposal o.</title>
        <authorList>
            <person name="Jeon C.O."/>
        </authorList>
    </citation>
    <scope>NUCLEOTIDE SEQUENCE [LARGE SCALE GENOMIC DNA]</scope>
    <source>
        <strain evidence="5 6">G8-12</strain>
    </source>
</reference>
<evidence type="ECO:0000256" key="3">
    <source>
        <dbReference type="SAM" id="Phobius"/>
    </source>
</evidence>
<keyword evidence="3" id="KW-0472">Membrane</keyword>
<dbReference type="Proteomes" id="UP001451782">
    <property type="component" value="Chromosome"/>
</dbReference>
<dbReference type="KEGG" id="yag:AABB28_15525"/>
<dbReference type="Pfam" id="PF02397">
    <property type="entry name" value="Bac_transf"/>
    <property type="match status" value="1"/>
</dbReference>
<keyword evidence="3" id="KW-1133">Transmembrane helix</keyword>
<comment type="similarity">
    <text evidence="1">Belongs to the bacterial sugar transferase family.</text>
</comment>